<name>A0A811UI00_CERCA</name>
<dbReference type="EMBL" id="CAJHJT010000012">
    <property type="protein sequence ID" value="CAD6997477.1"/>
    <property type="molecule type" value="Genomic_DNA"/>
</dbReference>
<accession>A0A811UI00</accession>
<proteinExistence type="predicted"/>
<evidence type="ECO:0000313" key="2">
    <source>
        <dbReference type="Proteomes" id="UP000606786"/>
    </source>
</evidence>
<dbReference type="Proteomes" id="UP000606786">
    <property type="component" value="Unassembled WGS sequence"/>
</dbReference>
<comment type="caution">
    <text evidence="1">The sequence shown here is derived from an EMBL/GenBank/DDBJ whole genome shotgun (WGS) entry which is preliminary data.</text>
</comment>
<evidence type="ECO:0000313" key="1">
    <source>
        <dbReference type="EMBL" id="CAD6997477.1"/>
    </source>
</evidence>
<protein>
    <submittedName>
        <fullName evidence="1">(Mediterranean fruit fly) hypothetical protein</fullName>
    </submittedName>
</protein>
<gene>
    <name evidence="1" type="ORF">CCAP1982_LOCUS6119</name>
</gene>
<sequence length="134" mass="15089">MKRKPDENEDKTRGIPKTRTWAIFLELERGHTANQNCETPKSTLKRSTSVAGLKLKAAVEIRDTDSLKNHKRNPEVSTVSVGRATKINISAPNSMEQNLKPDLLKIVSEALSENGMLQSYTLAYYYPKLISKPF</sequence>
<organism evidence="1 2">
    <name type="scientific">Ceratitis capitata</name>
    <name type="common">Mediterranean fruit fly</name>
    <name type="synonym">Tephritis capitata</name>
    <dbReference type="NCBI Taxonomy" id="7213"/>
    <lineage>
        <taxon>Eukaryota</taxon>
        <taxon>Metazoa</taxon>
        <taxon>Ecdysozoa</taxon>
        <taxon>Arthropoda</taxon>
        <taxon>Hexapoda</taxon>
        <taxon>Insecta</taxon>
        <taxon>Pterygota</taxon>
        <taxon>Neoptera</taxon>
        <taxon>Endopterygota</taxon>
        <taxon>Diptera</taxon>
        <taxon>Brachycera</taxon>
        <taxon>Muscomorpha</taxon>
        <taxon>Tephritoidea</taxon>
        <taxon>Tephritidae</taxon>
        <taxon>Ceratitis</taxon>
        <taxon>Ceratitis</taxon>
    </lineage>
</organism>
<reference evidence="1" key="1">
    <citation type="submission" date="2020-11" db="EMBL/GenBank/DDBJ databases">
        <authorList>
            <person name="Whitehead M."/>
        </authorList>
    </citation>
    <scope>NUCLEOTIDE SEQUENCE</scope>
    <source>
        <strain evidence="1">EGII</strain>
    </source>
</reference>
<keyword evidence="2" id="KW-1185">Reference proteome</keyword>
<dbReference type="AlphaFoldDB" id="A0A811UI00"/>